<dbReference type="InterPro" id="IPR002110">
    <property type="entry name" value="Ankyrin_rpt"/>
</dbReference>
<sequence>MGCGSSKSEGAAGGGGGGGGPAKPAIEATQAKLHSALRWQKVDEVKDIIAANNATVNEPDPANGNCGLHIASQNGHLELVKILVGAGANVNAQNGGGQSALHMTISYDLDDVTAFLKSNGADDSVVNGEGYPAKFGLNGEKDPNSGAAKVRALKAATTEQELLDSLTGLKGVTDVEKAFIIRNALEKKKEAKEAWTPAVQATFSEVLQSLP</sequence>
<dbReference type="SMART" id="SM00248">
    <property type="entry name" value="ANK"/>
    <property type="match status" value="2"/>
</dbReference>
<dbReference type="PROSITE" id="PS50297">
    <property type="entry name" value="ANK_REP_REGION"/>
    <property type="match status" value="1"/>
</dbReference>
<dbReference type="AlphaFoldDB" id="A0AAE0H337"/>
<keyword evidence="1" id="KW-0677">Repeat</keyword>
<accession>A0AAE0H337</accession>
<dbReference type="InterPro" id="IPR036770">
    <property type="entry name" value="Ankyrin_rpt-contain_sf"/>
</dbReference>
<evidence type="ECO:0000313" key="6">
    <source>
        <dbReference type="Proteomes" id="UP001190700"/>
    </source>
</evidence>
<dbReference type="Gene3D" id="1.25.40.20">
    <property type="entry name" value="Ankyrin repeat-containing domain"/>
    <property type="match status" value="1"/>
</dbReference>
<dbReference type="PANTHER" id="PTHR24171:SF9">
    <property type="entry name" value="ANKYRIN REPEAT DOMAIN-CONTAINING PROTEIN 39"/>
    <property type="match status" value="1"/>
</dbReference>
<evidence type="ECO:0000256" key="3">
    <source>
        <dbReference type="PROSITE-ProRule" id="PRU00023"/>
    </source>
</evidence>
<proteinExistence type="predicted"/>
<reference evidence="5 6" key="1">
    <citation type="journal article" date="2015" name="Genome Biol. Evol.">
        <title>Comparative Genomics of a Bacterivorous Green Alga Reveals Evolutionary Causalities and Consequences of Phago-Mixotrophic Mode of Nutrition.</title>
        <authorList>
            <person name="Burns J.A."/>
            <person name="Paasch A."/>
            <person name="Narechania A."/>
            <person name="Kim E."/>
        </authorList>
    </citation>
    <scope>NUCLEOTIDE SEQUENCE [LARGE SCALE GENOMIC DNA]</scope>
    <source>
        <strain evidence="5 6">PLY_AMNH</strain>
    </source>
</reference>
<evidence type="ECO:0000256" key="1">
    <source>
        <dbReference type="ARBA" id="ARBA00022737"/>
    </source>
</evidence>
<keyword evidence="6" id="KW-1185">Reference proteome</keyword>
<feature type="compositionally biased region" description="Gly residues" evidence="4">
    <location>
        <begin position="11"/>
        <end position="21"/>
    </location>
</feature>
<gene>
    <name evidence="5" type="ORF">CYMTET_3541</name>
</gene>
<evidence type="ECO:0000256" key="4">
    <source>
        <dbReference type="SAM" id="MobiDB-lite"/>
    </source>
</evidence>
<dbReference type="EMBL" id="LGRX02000273">
    <property type="protein sequence ID" value="KAK3289004.1"/>
    <property type="molecule type" value="Genomic_DNA"/>
</dbReference>
<feature type="region of interest" description="Disordered" evidence="4">
    <location>
        <begin position="1"/>
        <end position="25"/>
    </location>
</feature>
<name>A0AAE0H337_9CHLO</name>
<evidence type="ECO:0000256" key="2">
    <source>
        <dbReference type="ARBA" id="ARBA00023043"/>
    </source>
</evidence>
<organism evidence="5 6">
    <name type="scientific">Cymbomonas tetramitiformis</name>
    <dbReference type="NCBI Taxonomy" id="36881"/>
    <lineage>
        <taxon>Eukaryota</taxon>
        <taxon>Viridiplantae</taxon>
        <taxon>Chlorophyta</taxon>
        <taxon>Pyramimonadophyceae</taxon>
        <taxon>Pyramimonadales</taxon>
        <taxon>Pyramimonadaceae</taxon>
        <taxon>Cymbomonas</taxon>
    </lineage>
</organism>
<dbReference type="Proteomes" id="UP001190700">
    <property type="component" value="Unassembled WGS sequence"/>
</dbReference>
<dbReference type="Pfam" id="PF12796">
    <property type="entry name" value="Ank_2"/>
    <property type="match status" value="1"/>
</dbReference>
<dbReference type="PROSITE" id="PS50088">
    <property type="entry name" value="ANK_REPEAT"/>
    <property type="match status" value="1"/>
</dbReference>
<evidence type="ECO:0000313" key="5">
    <source>
        <dbReference type="EMBL" id="KAK3289004.1"/>
    </source>
</evidence>
<keyword evidence="2 3" id="KW-0040">ANK repeat</keyword>
<feature type="repeat" description="ANK" evidence="3">
    <location>
        <begin position="63"/>
        <end position="95"/>
    </location>
</feature>
<comment type="caution">
    <text evidence="5">The sequence shown here is derived from an EMBL/GenBank/DDBJ whole genome shotgun (WGS) entry which is preliminary data.</text>
</comment>
<protein>
    <submittedName>
        <fullName evidence="5">Uncharacterized protein</fullName>
    </submittedName>
</protein>
<dbReference type="SUPFAM" id="SSF48403">
    <property type="entry name" value="Ankyrin repeat"/>
    <property type="match status" value="1"/>
</dbReference>
<dbReference type="PANTHER" id="PTHR24171">
    <property type="entry name" value="ANKYRIN REPEAT DOMAIN-CONTAINING PROTEIN 39-RELATED"/>
    <property type="match status" value="1"/>
</dbReference>